<dbReference type="Proteomes" id="UP000320811">
    <property type="component" value="Unassembled WGS sequence"/>
</dbReference>
<evidence type="ECO:0000259" key="1">
    <source>
        <dbReference type="PROSITE" id="PS50943"/>
    </source>
</evidence>
<evidence type="ECO:0000313" key="2">
    <source>
        <dbReference type="EMBL" id="TWF35866.1"/>
    </source>
</evidence>
<dbReference type="SUPFAM" id="SSF47413">
    <property type="entry name" value="lambda repressor-like DNA-binding domains"/>
    <property type="match status" value="1"/>
</dbReference>
<evidence type="ECO:0000313" key="3">
    <source>
        <dbReference type="Proteomes" id="UP000320811"/>
    </source>
</evidence>
<feature type="domain" description="HTH cro/C1-type" evidence="1">
    <location>
        <begin position="47"/>
        <end position="101"/>
    </location>
</feature>
<name>A0A561PCS8_9BACT</name>
<dbReference type="Pfam" id="PF13443">
    <property type="entry name" value="HTH_26"/>
    <property type="match status" value="1"/>
</dbReference>
<dbReference type="AlphaFoldDB" id="A0A561PCS8"/>
<dbReference type="SMART" id="SM00530">
    <property type="entry name" value="HTH_XRE"/>
    <property type="match status" value="1"/>
</dbReference>
<dbReference type="Gene3D" id="1.10.260.40">
    <property type="entry name" value="lambda repressor-like DNA-binding domains"/>
    <property type="match status" value="1"/>
</dbReference>
<gene>
    <name evidence="2" type="ORF">FHW36_108222</name>
</gene>
<dbReference type="CDD" id="cd00093">
    <property type="entry name" value="HTH_XRE"/>
    <property type="match status" value="1"/>
</dbReference>
<keyword evidence="3" id="KW-1185">Reference proteome</keyword>
<protein>
    <recommendedName>
        <fullName evidence="1">HTH cro/C1-type domain-containing protein</fullName>
    </recommendedName>
</protein>
<dbReference type="EMBL" id="VIWO01000008">
    <property type="protein sequence ID" value="TWF35866.1"/>
    <property type="molecule type" value="Genomic_DNA"/>
</dbReference>
<dbReference type="OrthoDB" id="680449at2"/>
<comment type="caution">
    <text evidence="2">The sequence shown here is derived from an EMBL/GenBank/DDBJ whole genome shotgun (WGS) entry which is preliminary data.</text>
</comment>
<accession>A0A561PCS8</accession>
<dbReference type="InterPro" id="IPR001387">
    <property type="entry name" value="Cro/C1-type_HTH"/>
</dbReference>
<reference evidence="2 3" key="1">
    <citation type="submission" date="2019-06" db="EMBL/GenBank/DDBJ databases">
        <title>Sorghum-associated microbial communities from plants grown in Nebraska, USA.</title>
        <authorList>
            <person name="Schachtman D."/>
        </authorList>
    </citation>
    <scope>NUCLEOTIDE SEQUENCE [LARGE SCALE GENOMIC DNA]</scope>
    <source>
        <strain evidence="2 3">1209</strain>
    </source>
</reference>
<dbReference type="RefSeq" id="WP_145673135.1">
    <property type="nucleotide sequence ID" value="NZ_VIWO01000008.1"/>
</dbReference>
<dbReference type="PROSITE" id="PS50943">
    <property type="entry name" value="HTH_CROC1"/>
    <property type="match status" value="1"/>
</dbReference>
<dbReference type="InterPro" id="IPR010982">
    <property type="entry name" value="Lambda_DNA-bd_dom_sf"/>
</dbReference>
<sequence length="119" mass="13594">MNELRKKLNELTAGDDGKESVEFFARVAFREANKDWLVKSGDIIMTVIAVMSKLKLTPADMAKRMNISEEEMYKILRGDENMTLQTIVRMEKVFGIDLIKVVKSSVAVKAVERKHFQLS</sequence>
<organism evidence="2 3">
    <name type="scientific">Chitinophaga polysaccharea</name>
    <dbReference type="NCBI Taxonomy" id="1293035"/>
    <lineage>
        <taxon>Bacteria</taxon>
        <taxon>Pseudomonadati</taxon>
        <taxon>Bacteroidota</taxon>
        <taxon>Chitinophagia</taxon>
        <taxon>Chitinophagales</taxon>
        <taxon>Chitinophagaceae</taxon>
        <taxon>Chitinophaga</taxon>
    </lineage>
</organism>
<dbReference type="GO" id="GO:0003677">
    <property type="term" value="F:DNA binding"/>
    <property type="evidence" value="ECO:0007669"/>
    <property type="project" value="InterPro"/>
</dbReference>
<proteinExistence type="predicted"/>